<evidence type="ECO:0000256" key="4">
    <source>
        <dbReference type="ARBA" id="ARBA00022989"/>
    </source>
</evidence>
<dbReference type="GeneID" id="110252323"/>
<evidence type="ECO:0000256" key="5">
    <source>
        <dbReference type="ARBA" id="ARBA00023040"/>
    </source>
</evidence>
<feature type="transmembrane region" description="Helical" evidence="10">
    <location>
        <begin position="268"/>
        <end position="290"/>
    </location>
</feature>
<feature type="transmembrane region" description="Helical" evidence="10">
    <location>
        <begin position="46"/>
        <end position="67"/>
    </location>
</feature>
<keyword evidence="7" id="KW-0675">Receptor</keyword>
<evidence type="ECO:0000256" key="9">
    <source>
        <dbReference type="ARBA" id="ARBA00023224"/>
    </source>
</evidence>
<feature type="transmembrane region" description="Helical" evidence="10">
    <location>
        <begin position="384"/>
        <end position="406"/>
    </location>
</feature>
<dbReference type="GO" id="GO:0004930">
    <property type="term" value="F:G protein-coupled receptor activity"/>
    <property type="evidence" value="ECO:0007669"/>
    <property type="project" value="UniProtKB-KW"/>
</dbReference>
<keyword evidence="8" id="KW-0325">Glycoprotein</keyword>
<feature type="domain" description="G-protein coupled receptors family 1 profile" evidence="11">
    <location>
        <begin position="58"/>
        <end position="323"/>
    </location>
</feature>
<keyword evidence="4 10" id="KW-1133">Transmembrane helix</keyword>
<accession>A0A913YTZ3</accession>
<evidence type="ECO:0000256" key="8">
    <source>
        <dbReference type="ARBA" id="ARBA00023180"/>
    </source>
</evidence>
<feature type="transmembrane region" description="Helical" evidence="10">
    <location>
        <begin position="160"/>
        <end position="179"/>
    </location>
</feature>
<keyword evidence="2" id="KW-1003">Cell membrane</keyword>
<dbReference type="PROSITE" id="PS50262">
    <property type="entry name" value="G_PROTEIN_RECEP_F1_2"/>
    <property type="match status" value="2"/>
</dbReference>
<dbReference type="Gene3D" id="1.20.1070.10">
    <property type="entry name" value="Rhodopsin 7-helix transmembrane proteins"/>
    <property type="match status" value="2"/>
</dbReference>
<evidence type="ECO:0000256" key="6">
    <source>
        <dbReference type="ARBA" id="ARBA00023136"/>
    </source>
</evidence>
<dbReference type="OrthoDB" id="9445642at2759"/>
<dbReference type="Pfam" id="PF00001">
    <property type="entry name" value="7tm_1"/>
    <property type="match status" value="2"/>
</dbReference>
<dbReference type="AlphaFoldDB" id="A0A913YTZ3"/>
<feature type="transmembrane region" description="Helical" evidence="10">
    <location>
        <begin position="310"/>
        <end position="327"/>
    </location>
</feature>
<feature type="transmembrane region" description="Helical" evidence="10">
    <location>
        <begin position="495"/>
        <end position="518"/>
    </location>
</feature>
<dbReference type="InterPro" id="IPR000276">
    <property type="entry name" value="GPCR_Rhodpsn"/>
</dbReference>
<dbReference type="InterPro" id="IPR017452">
    <property type="entry name" value="GPCR_Rhodpsn_7TM"/>
</dbReference>
<keyword evidence="3 10" id="KW-0812">Transmembrane</keyword>
<dbReference type="SUPFAM" id="SSF81321">
    <property type="entry name" value="Family A G protein-coupled receptor-like"/>
    <property type="match status" value="2"/>
</dbReference>
<organism evidence="12 13">
    <name type="scientific">Exaiptasia diaphana</name>
    <name type="common">Tropical sea anemone</name>
    <name type="synonym">Aiptasia pulchella</name>
    <dbReference type="NCBI Taxonomy" id="2652724"/>
    <lineage>
        <taxon>Eukaryota</taxon>
        <taxon>Metazoa</taxon>
        <taxon>Cnidaria</taxon>
        <taxon>Anthozoa</taxon>
        <taxon>Hexacorallia</taxon>
        <taxon>Actiniaria</taxon>
        <taxon>Aiptasiidae</taxon>
        <taxon>Exaiptasia</taxon>
    </lineage>
</organism>
<dbReference type="Proteomes" id="UP000887567">
    <property type="component" value="Unplaced"/>
</dbReference>
<feature type="transmembrane region" description="Helical" evidence="10">
    <location>
        <begin position="524"/>
        <end position="549"/>
    </location>
</feature>
<feature type="transmembrane region" description="Helical" evidence="10">
    <location>
        <begin position="356"/>
        <end position="378"/>
    </location>
</feature>
<evidence type="ECO:0000256" key="2">
    <source>
        <dbReference type="ARBA" id="ARBA00022475"/>
    </source>
</evidence>
<dbReference type="PANTHER" id="PTHR24246:SF27">
    <property type="entry name" value="ADENOSINE RECEPTOR, ISOFORM A"/>
    <property type="match status" value="1"/>
</dbReference>
<feature type="transmembrane region" description="Helical" evidence="10">
    <location>
        <begin position="582"/>
        <end position="603"/>
    </location>
</feature>
<evidence type="ECO:0000313" key="12">
    <source>
        <dbReference type="EnsemblMetazoa" id="XP_028518970.1"/>
    </source>
</evidence>
<feature type="transmembrane region" description="Helical" evidence="10">
    <location>
        <begin position="12"/>
        <end position="34"/>
    </location>
</feature>
<feature type="transmembrane region" description="Helical" evidence="10">
    <location>
        <begin position="185"/>
        <end position="206"/>
    </location>
</feature>
<evidence type="ECO:0000256" key="7">
    <source>
        <dbReference type="ARBA" id="ARBA00023170"/>
    </source>
</evidence>
<feature type="domain" description="G-protein coupled receptors family 1 profile" evidence="11">
    <location>
        <begin position="397"/>
        <end position="636"/>
    </location>
</feature>
<evidence type="ECO:0000259" key="11">
    <source>
        <dbReference type="PROSITE" id="PS50262"/>
    </source>
</evidence>
<proteinExistence type="predicted"/>
<dbReference type="RefSeq" id="XP_028518970.1">
    <property type="nucleotide sequence ID" value="XM_028663169.1"/>
</dbReference>
<feature type="transmembrane region" description="Helical" evidence="10">
    <location>
        <begin position="450"/>
        <end position="475"/>
    </location>
</feature>
<feature type="transmembrane region" description="Helical" evidence="10">
    <location>
        <begin position="117"/>
        <end position="139"/>
    </location>
</feature>
<reference evidence="12" key="1">
    <citation type="submission" date="2022-11" db="UniProtKB">
        <authorList>
            <consortium name="EnsemblMetazoa"/>
        </authorList>
    </citation>
    <scope>IDENTIFICATION</scope>
</reference>
<dbReference type="OMA" id="LCAGIFW"/>
<name>A0A913YTZ3_EXADI</name>
<feature type="transmembrane region" description="Helical" evidence="10">
    <location>
        <begin position="418"/>
        <end position="444"/>
    </location>
</feature>
<evidence type="ECO:0000256" key="1">
    <source>
        <dbReference type="ARBA" id="ARBA00004651"/>
    </source>
</evidence>
<keyword evidence="6 10" id="KW-0472">Membrane</keyword>
<evidence type="ECO:0000256" key="3">
    <source>
        <dbReference type="ARBA" id="ARBA00022692"/>
    </source>
</evidence>
<keyword evidence="13" id="KW-1185">Reference proteome</keyword>
<dbReference type="PANTHER" id="PTHR24246">
    <property type="entry name" value="OLFACTORY RECEPTOR AND ADENOSINE RECEPTOR"/>
    <property type="match status" value="1"/>
</dbReference>
<dbReference type="EnsemblMetazoa" id="XM_028663169.1">
    <property type="protein sequence ID" value="XP_028518970.1"/>
    <property type="gene ID" value="LOC110252323"/>
</dbReference>
<dbReference type="SMART" id="SM01381">
    <property type="entry name" value="7TM_GPCR_Srsx"/>
    <property type="match status" value="1"/>
</dbReference>
<sequence>LRNLFSSITGVSTLSYVPFILAVGRLPVLVMFYTGYWFNGSLGGSIFYIIASVFTILGNLLVIITFVKDPYGQLRKRRNYFLLNLAVSDMIMGACVDPLLVVAFWTNFNSLLFAHYIFAILSGGSSLLNLTALSIIRYYALKDPFGYESLLSSKTVVRGLILIWLQSLHLAVLPIIGWTTPSYQIYLYGVGFLIPTIVIFLAYYGVFRSIRNYTIGIVAVSTTDANSSSLACHIYKESDSQNHARPTRDQSIRTRKAMEREKSVTKTLVIVLIVFVISWLPLLVVDVFMVQCVSCREWSQLHLARDITLSLTYFSSGVNPILYTLRIRQFRHALLKLMKIKDIDFASSLRIRNRRFAVASNTNLGVISVMFYEGYWFSNSLPSTVLYFVISFITVFGNLLVFASFIKDPYNQLRTLQNYFIVNLAVSDLMMGCFAETLLAATYWENKEEVFFAHYLCAIVSGVSSLLNMAALSIYRYCVIKNPFTYHGMITKKRILISIVCIWVYTLHFAVLPIAGWRTTGYQLYLYLLGCTLPSVLIVITYFGVFLTIRAHTKQLKTTINSKNKALQNAVNREKATTKTMLIILGVFIAFWVPFLIIDIIMVQCYACRYIPAIHVARDVALTFTYFSSGINPLLYAWRVQQFRKAFLRILGIDKLVTRRNRNRINVAEANTNLRVVSAMPENTAWVVPT</sequence>
<keyword evidence="9" id="KW-0807">Transducer</keyword>
<evidence type="ECO:0000256" key="10">
    <source>
        <dbReference type="SAM" id="Phobius"/>
    </source>
</evidence>
<keyword evidence="5" id="KW-0297">G-protein coupled receptor</keyword>
<dbReference type="KEGG" id="epa:110252323"/>
<dbReference type="PRINTS" id="PR00237">
    <property type="entry name" value="GPCRRHODOPSN"/>
</dbReference>
<evidence type="ECO:0000313" key="13">
    <source>
        <dbReference type="Proteomes" id="UP000887567"/>
    </source>
</evidence>
<dbReference type="GO" id="GO:0005886">
    <property type="term" value="C:plasma membrane"/>
    <property type="evidence" value="ECO:0007669"/>
    <property type="project" value="UniProtKB-SubCell"/>
</dbReference>
<feature type="transmembrane region" description="Helical" evidence="10">
    <location>
        <begin position="79"/>
        <end position="105"/>
    </location>
</feature>
<comment type="subcellular location">
    <subcellularLocation>
        <location evidence="1">Cell membrane</location>
        <topology evidence="1">Multi-pass membrane protein</topology>
    </subcellularLocation>
</comment>
<dbReference type="CDD" id="cd00637">
    <property type="entry name" value="7tm_classA_rhodopsin-like"/>
    <property type="match status" value="1"/>
</dbReference>
<protein>
    <recommendedName>
        <fullName evidence="11">G-protein coupled receptors family 1 profile domain-containing protein</fullName>
    </recommendedName>
</protein>